<evidence type="ECO:0000313" key="2">
    <source>
        <dbReference type="EMBL" id="MBD2771479.1"/>
    </source>
</evidence>
<protein>
    <submittedName>
        <fullName evidence="2">Class I SAM-dependent methyltransferase</fullName>
    </submittedName>
</protein>
<dbReference type="CDD" id="cd02440">
    <property type="entry name" value="AdoMet_MTases"/>
    <property type="match status" value="1"/>
</dbReference>
<sequence length="241" mass="28349">MNKPSMTDIYERVKELYYSVIRYDYDIPIILDFFKKYFNKNKKEFRVLDVGCGYGKKLIALEQAGYDVLGVDVNSQIVEANQKQGLTCITVEDFSQQTELFDIILMSHIIEHFNPSDLKDFMDGYLDKLKLGGYLIIATPLLTDNFFDDFDHIKPYSPNAIMMVFGKTDSQVQYYSRNQLSLTDIKFRRRHYRFTFVRGKYVRSITTKFYQVVEFISTLLCLISFGWFGKKDGWVGVFRKI</sequence>
<name>A0A8J7C4H1_9CYAN</name>
<keyword evidence="1" id="KW-0812">Transmembrane</keyword>
<reference evidence="2" key="1">
    <citation type="submission" date="2020-09" db="EMBL/GenBank/DDBJ databases">
        <title>Iningainema tapete sp. nov. (Scytonemataceae, Cyanobacteria) from greenhouses in central Florida (USA) produces two types of nodularin with biosynthetic potential for microcystin-LR and anabaenopeptins.</title>
        <authorList>
            <person name="Berthold D.E."/>
            <person name="Lefler F.W."/>
            <person name="Huang I.-S."/>
            <person name="Abdulla H."/>
            <person name="Zimba P.V."/>
            <person name="Laughinghouse H.D. IV."/>
        </authorList>
    </citation>
    <scope>NUCLEOTIDE SEQUENCE</scope>
    <source>
        <strain evidence="2">BLCCT55</strain>
    </source>
</reference>
<dbReference type="Proteomes" id="UP000629098">
    <property type="component" value="Unassembled WGS sequence"/>
</dbReference>
<comment type="caution">
    <text evidence="2">The sequence shown here is derived from an EMBL/GenBank/DDBJ whole genome shotgun (WGS) entry which is preliminary data.</text>
</comment>
<dbReference type="EMBL" id="JACXAE010000025">
    <property type="protein sequence ID" value="MBD2771479.1"/>
    <property type="molecule type" value="Genomic_DNA"/>
</dbReference>
<dbReference type="InterPro" id="IPR029063">
    <property type="entry name" value="SAM-dependent_MTases_sf"/>
</dbReference>
<organism evidence="2 3">
    <name type="scientific">Iningainema tapete BLCC-T55</name>
    <dbReference type="NCBI Taxonomy" id="2748662"/>
    <lineage>
        <taxon>Bacteria</taxon>
        <taxon>Bacillati</taxon>
        <taxon>Cyanobacteriota</taxon>
        <taxon>Cyanophyceae</taxon>
        <taxon>Nostocales</taxon>
        <taxon>Scytonemataceae</taxon>
        <taxon>Iningainema tapete</taxon>
    </lineage>
</organism>
<accession>A0A8J7C4H1</accession>
<dbReference type="SUPFAM" id="SSF53335">
    <property type="entry name" value="S-adenosyl-L-methionine-dependent methyltransferases"/>
    <property type="match status" value="1"/>
</dbReference>
<keyword evidence="1" id="KW-0472">Membrane</keyword>
<feature type="transmembrane region" description="Helical" evidence="1">
    <location>
        <begin position="209"/>
        <end position="228"/>
    </location>
</feature>
<keyword evidence="1" id="KW-1133">Transmembrane helix</keyword>
<keyword evidence="2" id="KW-0808">Transferase</keyword>
<dbReference type="Pfam" id="PF13489">
    <property type="entry name" value="Methyltransf_23"/>
    <property type="match status" value="1"/>
</dbReference>
<proteinExistence type="predicted"/>
<evidence type="ECO:0000313" key="3">
    <source>
        <dbReference type="Proteomes" id="UP000629098"/>
    </source>
</evidence>
<keyword evidence="3" id="KW-1185">Reference proteome</keyword>
<dbReference type="GO" id="GO:0008168">
    <property type="term" value="F:methyltransferase activity"/>
    <property type="evidence" value="ECO:0007669"/>
    <property type="project" value="UniProtKB-KW"/>
</dbReference>
<dbReference type="AlphaFoldDB" id="A0A8J7C4H1"/>
<evidence type="ECO:0000256" key="1">
    <source>
        <dbReference type="SAM" id="Phobius"/>
    </source>
</evidence>
<dbReference type="GO" id="GO:0032259">
    <property type="term" value="P:methylation"/>
    <property type="evidence" value="ECO:0007669"/>
    <property type="project" value="UniProtKB-KW"/>
</dbReference>
<dbReference type="PANTHER" id="PTHR43861">
    <property type="entry name" value="TRANS-ACONITATE 2-METHYLTRANSFERASE-RELATED"/>
    <property type="match status" value="1"/>
</dbReference>
<dbReference type="Gene3D" id="3.40.50.150">
    <property type="entry name" value="Vaccinia Virus protein VP39"/>
    <property type="match status" value="1"/>
</dbReference>
<keyword evidence="2" id="KW-0489">Methyltransferase</keyword>
<gene>
    <name evidence="2" type="ORF">ICL16_04970</name>
</gene>